<keyword evidence="6" id="KW-0624">Polysaccharide degradation</keyword>
<reference evidence="10" key="1">
    <citation type="submission" date="2021-01" db="EMBL/GenBank/DDBJ databases">
        <title>Whole genome shotgun sequence of Sphaerisporangium rufum NBRC 109079.</title>
        <authorList>
            <person name="Komaki H."/>
            <person name="Tamura T."/>
        </authorList>
    </citation>
    <scope>NUCLEOTIDE SEQUENCE</scope>
    <source>
        <strain evidence="10">NBRC 109079</strain>
    </source>
</reference>
<dbReference type="Pfam" id="PF13385">
    <property type="entry name" value="Laminin_G_3"/>
    <property type="match status" value="1"/>
</dbReference>
<evidence type="ECO:0000256" key="1">
    <source>
        <dbReference type="ARBA" id="ARBA00004613"/>
    </source>
</evidence>
<feature type="chain" id="PRO_5038047113" description="Fibronectin type-III domain-containing protein" evidence="8">
    <location>
        <begin position="26"/>
        <end position="1626"/>
    </location>
</feature>
<evidence type="ECO:0000256" key="7">
    <source>
        <dbReference type="SAM" id="MobiDB-lite"/>
    </source>
</evidence>
<dbReference type="Gene3D" id="2.60.40.10">
    <property type="entry name" value="Immunoglobulins"/>
    <property type="match status" value="1"/>
</dbReference>
<evidence type="ECO:0000256" key="4">
    <source>
        <dbReference type="ARBA" id="ARBA00023157"/>
    </source>
</evidence>
<feature type="region of interest" description="Disordered" evidence="7">
    <location>
        <begin position="1028"/>
        <end position="1048"/>
    </location>
</feature>
<organism evidence="10 11">
    <name type="scientific">Sphaerisporangium rufum</name>
    <dbReference type="NCBI Taxonomy" id="1381558"/>
    <lineage>
        <taxon>Bacteria</taxon>
        <taxon>Bacillati</taxon>
        <taxon>Actinomycetota</taxon>
        <taxon>Actinomycetes</taxon>
        <taxon>Streptosporangiales</taxon>
        <taxon>Streptosporangiaceae</taxon>
        <taxon>Sphaerisporangium</taxon>
    </lineage>
</organism>
<keyword evidence="4" id="KW-1015">Disulfide bond</keyword>
<keyword evidence="6" id="KW-0119">Carbohydrate metabolism</keyword>
<dbReference type="InterPro" id="IPR036116">
    <property type="entry name" value="FN3_sf"/>
</dbReference>
<name>A0A919R0X4_9ACTN</name>
<dbReference type="GO" id="GO:0005576">
    <property type="term" value="C:extracellular region"/>
    <property type="evidence" value="ECO:0007669"/>
    <property type="project" value="UniProtKB-SubCell"/>
</dbReference>
<evidence type="ECO:0000313" key="10">
    <source>
        <dbReference type="EMBL" id="GII76381.1"/>
    </source>
</evidence>
<dbReference type="NCBIfam" id="NF033679">
    <property type="entry name" value="DNRLRE_dom"/>
    <property type="match status" value="1"/>
</dbReference>
<dbReference type="CDD" id="cd00063">
    <property type="entry name" value="FN3"/>
    <property type="match status" value="1"/>
</dbReference>
<comment type="caution">
    <text evidence="10">The sequence shown here is derived from an EMBL/GenBank/DDBJ whole genome shotgun (WGS) entry which is preliminary data.</text>
</comment>
<evidence type="ECO:0000256" key="8">
    <source>
        <dbReference type="SAM" id="SignalP"/>
    </source>
</evidence>
<dbReference type="InterPro" id="IPR013783">
    <property type="entry name" value="Ig-like_fold"/>
</dbReference>
<keyword evidence="3 8" id="KW-0732">Signal</keyword>
<gene>
    <name evidence="10" type="ORF">Sru01_13630</name>
</gene>
<feature type="region of interest" description="Disordered" evidence="7">
    <location>
        <begin position="21"/>
        <end position="48"/>
    </location>
</feature>
<keyword evidence="5" id="KW-0378">Hydrolase</keyword>
<dbReference type="SUPFAM" id="SSF49265">
    <property type="entry name" value="Fibronectin type III"/>
    <property type="match status" value="1"/>
</dbReference>
<dbReference type="SMART" id="SM00560">
    <property type="entry name" value="LamGL"/>
    <property type="match status" value="1"/>
</dbReference>
<dbReference type="InterPro" id="IPR055372">
    <property type="entry name" value="CBM96"/>
</dbReference>
<dbReference type="Pfam" id="PF24517">
    <property type="entry name" value="CBM96"/>
    <property type="match status" value="1"/>
</dbReference>
<accession>A0A919R0X4</accession>
<evidence type="ECO:0000313" key="11">
    <source>
        <dbReference type="Proteomes" id="UP000655287"/>
    </source>
</evidence>
<dbReference type="PROSITE" id="PS50853">
    <property type="entry name" value="FN3"/>
    <property type="match status" value="1"/>
</dbReference>
<evidence type="ECO:0000259" key="9">
    <source>
        <dbReference type="PROSITE" id="PS50853"/>
    </source>
</evidence>
<dbReference type="Gene3D" id="2.60.120.200">
    <property type="match status" value="1"/>
</dbReference>
<dbReference type="GO" id="GO:0000272">
    <property type="term" value="P:polysaccharide catabolic process"/>
    <property type="evidence" value="ECO:0007669"/>
    <property type="project" value="UniProtKB-KW"/>
</dbReference>
<keyword evidence="5" id="KW-0326">Glycosidase</keyword>
<dbReference type="Proteomes" id="UP000655287">
    <property type="component" value="Unassembled WGS sequence"/>
</dbReference>
<dbReference type="EMBL" id="BOOU01000017">
    <property type="protein sequence ID" value="GII76381.1"/>
    <property type="molecule type" value="Genomic_DNA"/>
</dbReference>
<comment type="subcellular location">
    <subcellularLocation>
        <location evidence="1">Secreted</location>
    </subcellularLocation>
</comment>
<feature type="region of interest" description="Disordered" evidence="7">
    <location>
        <begin position="544"/>
        <end position="573"/>
    </location>
</feature>
<evidence type="ECO:0000256" key="6">
    <source>
        <dbReference type="ARBA" id="ARBA00023326"/>
    </source>
</evidence>
<keyword evidence="2" id="KW-0964">Secreted</keyword>
<evidence type="ECO:0000256" key="3">
    <source>
        <dbReference type="ARBA" id="ARBA00022729"/>
    </source>
</evidence>
<sequence>MPTVVTVSAVAVALLVPGGALPARAEPTPAPASSEPVQTPFPRPEDPDAPLRAAVVEAKKQGRPVEVVSAFTEASRTWAYPDGRLTTESYSGPAQVKRQDGSWAWIDTTLAEKDGVLKPKVAKADLAFSLGGDGVPFAVMKRDAGQSLRLSWEGKLPRPVVAGNVATYPGAAGPGADLVVTALPAGFRHDVVLRQRPTGPLEIRIPVESPDLTLGKSKQGGLELLDGKDKVVAQAPPPVMWDSTGVAGEKAAGQSTDVAVPRSAPIATSVVERNGRRTLVLKPDAGWLADPATTFPVVVDPTSTLTVKTDTLLSNGADCNTYDQPGATLLKIGAAYYTCRGVDAMNYWRSYLKFDVGSLAGKPIVSSTMQLWRTESPGCHLRGTGKIYATRLSAGWTAGQMTWSNKPAGGTDFVSTPCPTTGVLTPGVMTWPITGWVKAWTGGQPNYGVELSGPSESVGRTEQYSASFHSAEMTGTGATPPKLITQYILPPGIPTVTAESVDSMDGDHAIIRKSSAKVGYSATSVDGRNIDYYASVVDSTAPLPTWTTGGGESGKWSFTEGTEGEDSSGNGNPLGFVSGRYSIIDGKDGKALSLNGAVGVPSFANTQRPVLRTDKSFSVAGWVRLDSGNESAALMSQDGANTSAFVVGYDATSRKWTMLMRHTDTATAGATTIKSSSAAQIGVWTHLTGVYDAGTKKLRLYVNGVQAAEGDHTVTPWRSGGIFSLGYGNQGGYAYPWVKAGYDEIRAYNRALSPTEIQWMLNLTPPTNADLPSGQPTSITYDVGNVDSFKISIRACIHGATPLTCSESPYYRITTDAPYLPTDTETGMADPTQPILSGMVNRPSGGPVTAKFYLYDSTGAPVGAVPLGERTVGGGDRASFQLPANIVRLGAAYTWQMIGCAEGQVAADEVCTSKTAPVLFTTPGTSSEPQEDVRQLNLRRDNFIIKTAQVDPTACDGGPCAVADTNIVRIGGTQAEKTASVIGFRTDELPNGAGVSEAILRLGTPVCPAGACPAGAVITATPLKDPVTAESKGSELAGNADPSATPYSLPLTGPQADIAGSEYQWLLLTGNVDDVITFGDPTAAEQPSLDVTYLPAGPPGKVLNLVTRAGDAGAIASWGIPEDNGGVALLDGYDVEVAGSGGDIVKTLETTEPYATISGLTNDEQHTVKVRARTAFGIGEWESATVTPKKVPPAPAADPACVPFLDGVPPSAARTGAATESGAQAYVDRVLQYYQAQDAVLDGESATVWDVPGVTPDAPSTAKLSLLNASLVNRREGMAQVGESRTDVTADLPAPVVEAAADGTVRVVAEVKRSWKLHGGLSGDESGAAAAHARSDQSVVEPGESTISIHVFDRCGYMTHIQVANPAYQDETDVHDPGPRGCGTRVAFSTQAEMGTARACSANNLSQVKVGFDKLNALGKTWWVHSEVSSVHATKVERWDDLDWDKYWRVDYFANYLRLFTTDAKMRVSAYGKYLRGHVKFNIEASSCFENSAVDTEVGIGLSIGPKEIGGEGSVAIKGRVGEKCQKFKLAKVTDPALDKIHDVEPFLYAKCLQNALSFCTLPRFTHFAAASLVLTYKKNGTWYKDHKVKQYLQCEVDRRKSSPVDLRVHPDCWAKSDLDVLGPPL</sequence>
<feature type="signal peptide" evidence="8">
    <location>
        <begin position="1"/>
        <end position="25"/>
    </location>
</feature>
<keyword evidence="11" id="KW-1185">Reference proteome</keyword>
<dbReference type="InterPro" id="IPR006558">
    <property type="entry name" value="LamG-like"/>
</dbReference>
<dbReference type="InterPro" id="IPR003961">
    <property type="entry name" value="FN3_dom"/>
</dbReference>
<evidence type="ECO:0000256" key="2">
    <source>
        <dbReference type="ARBA" id="ARBA00022525"/>
    </source>
</evidence>
<protein>
    <recommendedName>
        <fullName evidence="9">Fibronectin type-III domain-containing protein</fullName>
    </recommendedName>
</protein>
<dbReference type="SUPFAM" id="SSF49899">
    <property type="entry name" value="Concanavalin A-like lectins/glucanases"/>
    <property type="match status" value="1"/>
</dbReference>
<dbReference type="GO" id="GO:0016798">
    <property type="term" value="F:hydrolase activity, acting on glycosyl bonds"/>
    <property type="evidence" value="ECO:0007669"/>
    <property type="project" value="UniProtKB-KW"/>
</dbReference>
<proteinExistence type="predicted"/>
<dbReference type="InterPro" id="IPR013320">
    <property type="entry name" value="ConA-like_dom_sf"/>
</dbReference>
<feature type="compositionally biased region" description="Low complexity" evidence="7">
    <location>
        <begin position="21"/>
        <end position="36"/>
    </location>
</feature>
<evidence type="ECO:0000256" key="5">
    <source>
        <dbReference type="ARBA" id="ARBA00023295"/>
    </source>
</evidence>
<feature type="domain" description="Fibronectin type-III" evidence="9">
    <location>
        <begin position="1098"/>
        <end position="1194"/>
    </location>
</feature>